<reference evidence="1 2" key="1">
    <citation type="submission" date="2014-04" db="EMBL/GenBank/DDBJ databases">
        <authorList>
            <consortium name="DOE Joint Genome Institute"/>
            <person name="Kuo A."/>
            <person name="Kohler A."/>
            <person name="Nagy L.G."/>
            <person name="Floudas D."/>
            <person name="Copeland A."/>
            <person name="Barry K.W."/>
            <person name="Cichocki N."/>
            <person name="Veneault-Fourrey C."/>
            <person name="LaButti K."/>
            <person name="Lindquist E.A."/>
            <person name="Lipzen A."/>
            <person name="Lundell T."/>
            <person name="Morin E."/>
            <person name="Murat C."/>
            <person name="Sun H."/>
            <person name="Tunlid A."/>
            <person name="Henrissat B."/>
            <person name="Grigoriev I.V."/>
            <person name="Hibbett D.S."/>
            <person name="Martin F."/>
            <person name="Nordberg H.P."/>
            <person name="Cantor M.N."/>
            <person name="Hua S.X."/>
        </authorList>
    </citation>
    <scope>NUCLEOTIDE SEQUENCE [LARGE SCALE GENOMIC DNA]</scope>
    <source>
        <strain evidence="1 2">Foug A</strain>
    </source>
</reference>
<dbReference type="PANTHER" id="PTHR47473:SF1">
    <property type="entry name" value="METHYLTRANSFERASE DOMAIN-CONTAINING PROTEIN"/>
    <property type="match status" value="1"/>
</dbReference>
<dbReference type="InParanoid" id="A0A0C3E6Y4"/>
<evidence type="ECO:0000313" key="1">
    <source>
        <dbReference type="EMBL" id="KIM63776.1"/>
    </source>
</evidence>
<sequence>MLSLSKRLDQRDRSTTGHFRVIKMYNGRNHFVIPFIVRISVTLIHAMSHGSAMPLRSKAATSSETAHPPSFATSEIIPPLEIGESALNQPPVLSDAVINITPPLSSFHYQLGKDVYLFLYLGRSLRGHEVPRPWPDDSILPITFASDNLLHYSIAAQPKRIHCVDMNACQGHLLELKLAAINALKYDEFFALFGKGCHPNFRAL</sequence>
<dbReference type="Pfam" id="PF11899">
    <property type="entry name" value="DUF3419"/>
    <property type="match status" value="1"/>
</dbReference>
<dbReference type="EMBL" id="KN822032">
    <property type="protein sequence ID" value="KIM63776.1"/>
    <property type="molecule type" value="Genomic_DNA"/>
</dbReference>
<name>A0A0C3E6Y4_9AGAM</name>
<evidence type="ECO:0000313" key="2">
    <source>
        <dbReference type="Proteomes" id="UP000053989"/>
    </source>
</evidence>
<dbReference type="AlphaFoldDB" id="A0A0C3E6Y4"/>
<keyword evidence="2" id="KW-1185">Reference proteome</keyword>
<dbReference type="InterPro" id="IPR021829">
    <property type="entry name" value="DUF3419"/>
</dbReference>
<accession>A0A0C3E6Y4</accession>
<dbReference type="STRING" id="1036808.A0A0C3E6Y4"/>
<organism evidence="1 2">
    <name type="scientific">Scleroderma citrinum Foug A</name>
    <dbReference type="NCBI Taxonomy" id="1036808"/>
    <lineage>
        <taxon>Eukaryota</taxon>
        <taxon>Fungi</taxon>
        <taxon>Dikarya</taxon>
        <taxon>Basidiomycota</taxon>
        <taxon>Agaricomycotina</taxon>
        <taxon>Agaricomycetes</taxon>
        <taxon>Agaricomycetidae</taxon>
        <taxon>Boletales</taxon>
        <taxon>Sclerodermatineae</taxon>
        <taxon>Sclerodermataceae</taxon>
        <taxon>Scleroderma</taxon>
    </lineage>
</organism>
<protein>
    <submittedName>
        <fullName evidence="1">Uncharacterized protein</fullName>
    </submittedName>
</protein>
<dbReference type="Proteomes" id="UP000053989">
    <property type="component" value="Unassembled WGS sequence"/>
</dbReference>
<reference evidence="2" key="2">
    <citation type="submission" date="2015-01" db="EMBL/GenBank/DDBJ databases">
        <title>Evolutionary Origins and Diversification of the Mycorrhizal Mutualists.</title>
        <authorList>
            <consortium name="DOE Joint Genome Institute"/>
            <consortium name="Mycorrhizal Genomics Consortium"/>
            <person name="Kohler A."/>
            <person name="Kuo A."/>
            <person name="Nagy L.G."/>
            <person name="Floudas D."/>
            <person name="Copeland A."/>
            <person name="Barry K.W."/>
            <person name="Cichocki N."/>
            <person name="Veneault-Fourrey C."/>
            <person name="LaButti K."/>
            <person name="Lindquist E.A."/>
            <person name="Lipzen A."/>
            <person name="Lundell T."/>
            <person name="Morin E."/>
            <person name="Murat C."/>
            <person name="Riley R."/>
            <person name="Ohm R."/>
            <person name="Sun H."/>
            <person name="Tunlid A."/>
            <person name="Henrissat B."/>
            <person name="Grigoriev I.V."/>
            <person name="Hibbett D.S."/>
            <person name="Martin F."/>
        </authorList>
    </citation>
    <scope>NUCLEOTIDE SEQUENCE [LARGE SCALE GENOMIC DNA]</scope>
    <source>
        <strain evidence="2">Foug A</strain>
    </source>
</reference>
<gene>
    <name evidence="1" type="ORF">SCLCIDRAFT_8738</name>
</gene>
<proteinExistence type="predicted"/>
<dbReference type="PANTHER" id="PTHR47473">
    <property type="entry name" value="BTA1P"/>
    <property type="match status" value="1"/>
</dbReference>
<dbReference type="HOGENOM" id="CLU_1343958_0_0_1"/>
<dbReference type="OrthoDB" id="10253390at2759"/>